<sequence length="89" mass="9040">VDVIDGVSVREETDEATGISSRVIIDWRSATKSADIKPSVQIVGDNGEPVKLPNGSDAVYLLSVGAILSVGDGDTIAAGDTIARVTTGG</sequence>
<evidence type="ECO:0000313" key="2">
    <source>
        <dbReference type="Proteomes" id="UP000263957"/>
    </source>
</evidence>
<dbReference type="AlphaFoldDB" id="A0A356W238"/>
<dbReference type="EMBL" id="DOGS01000015">
    <property type="protein sequence ID" value="HBQ47353.1"/>
    <property type="molecule type" value="Genomic_DNA"/>
</dbReference>
<dbReference type="Gene3D" id="2.40.50.100">
    <property type="match status" value="1"/>
</dbReference>
<name>A0A356W238_9PROT</name>
<reference evidence="1 2" key="1">
    <citation type="journal article" date="2018" name="Nat. Biotechnol.">
        <title>A standardized bacterial taxonomy based on genome phylogeny substantially revises the tree of life.</title>
        <authorList>
            <person name="Parks D.H."/>
            <person name="Chuvochina M."/>
            <person name="Waite D.W."/>
            <person name="Rinke C."/>
            <person name="Skarshewski A."/>
            <person name="Chaumeil P.A."/>
            <person name="Hugenholtz P."/>
        </authorList>
    </citation>
    <scope>NUCLEOTIDE SEQUENCE [LARGE SCALE GENOMIC DNA]</scope>
    <source>
        <strain evidence="1">UBA10378</strain>
    </source>
</reference>
<accession>A0A356W238</accession>
<dbReference type="Proteomes" id="UP000263957">
    <property type="component" value="Unassembled WGS sequence"/>
</dbReference>
<evidence type="ECO:0008006" key="3">
    <source>
        <dbReference type="Google" id="ProtNLM"/>
    </source>
</evidence>
<organism evidence="1 2">
    <name type="scientific">Hyphomonas atlantica</name>
    <dbReference type="NCBI Taxonomy" id="1280948"/>
    <lineage>
        <taxon>Bacteria</taxon>
        <taxon>Pseudomonadati</taxon>
        <taxon>Pseudomonadota</taxon>
        <taxon>Alphaproteobacteria</taxon>
        <taxon>Hyphomonadales</taxon>
        <taxon>Hyphomonadaceae</taxon>
        <taxon>Hyphomonas</taxon>
    </lineage>
</organism>
<gene>
    <name evidence="1" type="ORF">DD728_00465</name>
</gene>
<feature type="non-terminal residue" evidence="1">
    <location>
        <position position="89"/>
    </location>
</feature>
<comment type="caution">
    <text evidence="1">The sequence shown here is derived from an EMBL/GenBank/DDBJ whole genome shotgun (WGS) entry which is preliminary data.</text>
</comment>
<proteinExistence type="predicted"/>
<protein>
    <recommendedName>
        <fullName evidence="3">DNA-directed RNA polymerase subunit beta</fullName>
    </recommendedName>
</protein>
<evidence type="ECO:0000313" key="1">
    <source>
        <dbReference type="EMBL" id="HBQ47353.1"/>
    </source>
</evidence>
<feature type="non-terminal residue" evidence="1">
    <location>
        <position position="1"/>
    </location>
</feature>